<dbReference type="Proteomes" id="UP001591681">
    <property type="component" value="Unassembled WGS sequence"/>
</dbReference>
<dbReference type="PANTHER" id="PTHR12845">
    <property type="entry name" value="GUANINE NUCLEOTIDE EXCHANGE FACTOR"/>
    <property type="match status" value="1"/>
</dbReference>
<dbReference type="SUPFAM" id="SSF48065">
    <property type="entry name" value="DBL homology domain (DH-domain)"/>
    <property type="match status" value="1"/>
</dbReference>
<dbReference type="InterPro" id="IPR035899">
    <property type="entry name" value="DBL_dom_sf"/>
</dbReference>
<dbReference type="InterPro" id="IPR011993">
    <property type="entry name" value="PH-like_dom_sf"/>
</dbReference>
<dbReference type="EMBL" id="JBHFQA010000011">
    <property type="protein sequence ID" value="KAL2090953.1"/>
    <property type="molecule type" value="Genomic_DNA"/>
</dbReference>
<accession>A0ABD1JVP5</accession>
<dbReference type="AlphaFoldDB" id="A0ABD1JVP5"/>
<dbReference type="Pfam" id="PF00621">
    <property type="entry name" value="RhoGEF"/>
    <property type="match status" value="1"/>
</dbReference>
<dbReference type="PANTHER" id="PTHR12845:SF2">
    <property type="entry name" value="DH DOMAIN-CONTAINING PROTEIN-RELATED"/>
    <property type="match status" value="1"/>
</dbReference>
<dbReference type="SUPFAM" id="SSF50729">
    <property type="entry name" value="PH domain-like"/>
    <property type="match status" value="1"/>
</dbReference>
<reference evidence="2 3" key="1">
    <citation type="submission" date="2024-09" db="EMBL/GenBank/DDBJ databases">
        <title>A chromosome-level genome assembly of Gray's grenadier anchovy, Coilia grayii.</title>
        <authorList>
            <person name="Fu Z."/>
        </authorList>
    </citation>
    <scope>NUCLEOTIDE SEQUENCE [LARGE SCALE GENOMIC DNA]</scope>
    <source>
        <strain evidence="2">G4</strain>
        <tissue evidence="2">Muscle</tissue>
    </source>
</reference>
<dbReference type="InterPro" id="IPR000219">
    <property type="entry name" value="DH_dom"/>
</dbReference>
<evidence type="ECO:0000259" key="1">
    <source>
        <dbReference type="PROSITE" id="PS50010"/>
    </source>
</evidence>
<dbReference type="CDD" id="cd00160">
    <property type="entry name" value="RhoGEF"/>
    <property type="match status" value="1"/>
</dbReference>
<dbReference type="InterPro" id="IPR047271">
    <property type="entry name" value="Ephexin-like"/>
</dbReference>
<evidence type="ECO:0000313" key="2">
    <source>
        <dbReference type="EMBL" id="KAL2090953.1"/>
    </source>
</evidence>
<proteinExistence type="predicted"/>
<feature type="domain" description="DH" evidence="1">
    <location>
        <begin position="98"/>
        <end position="282"/>
    </location>
</feature>
<gene>
    <name evidence="2" type="ORF">ACEWY4_013216</name>
</gene>
<dbReference type="Gene3D" id="1.20.900.10">
    <property type="entry name" value="Dbl homology (DH) domain"/>
    <property type="match status" value="1"/>
</dbReference>
<organism evidence="2 3">
    <name type="scientific">Coilia grayii</name>
    <name type="common">Gray's grenadier anchovy</name>
    <dbReference type="NCBI Taxonomy" id="363190"/>
    <lineage>
        <taxon>Eukaryota</taxon>
        <taxon>Metazoa</taxon>
        <taxon>Chordata</taxon>
        <taxon>Craniata</taxon>
        <taxon>Vertebrata</taxon>
        <taxon>Euteleostomi</taxon>
        <taxon>Actinopterygii</taxon>
        <taxon>Neopterygii</taxon>
        <taxon>Teleostei</taxon>
        <taxon>Clupei</taxon>
        <taxon>Clupeiformes</taxon>
        <taxon>Clupeoidei</taxon>
        <taxon>Engraulidae</taxon>
        <taxon>Coilinae</taxon>
        <taxon>Coilia</taxon>
    </lineage>
</organism>
<sequence>MSFFSPVSTVPPVPLYQEYLLKSVKADLQRVHQTGLSDLVASQCLPGLQSPPRSPRTARASPSRTRVLEDKAACSLWRELHVVKEQGLLGVLTSKEVRRQETMFELLTSEASYLKSLRVAVNHFQCSKELQNTLSSVEHHILFSNLHSVCGVSERFLLDLERHLQENVVMSEVGDIVLHHQLKLRKVYVPYVTNMMYQEAMISKLMQKNQRFVCILHKLEKDAKCQRQTLKSFLVLPFQRITRVKLILEATLKLTDPDESSFGPLTKAICALHEIVNKCNQNVLCMKRTEELVLLEKLVDFGRIKAVPLISHGRYLIHKGQLRQTDVRSCPSEGSVVSFSEVYLHLFSDLLLLSIQKEGHFTVQDYAWFPCNVHTEDLKAHVLGLPAESFLLHLTPSHTGSATALILVASTRTEKEVWVNALNSHRDEQTPVS</sequence>
<evidence type="ECO:0000313" key="3">
    <source>
        <dbReference type="Proteomes" id="UP001591681"/>
    </source>
</evidence>
<comment type="caution">
    <text evidence="2">The sequence shown here is derived from an EMBL/GenBank/DDBJ whole genome shotgun (WGS) entry which is preliminary data.</text>
</comment>
<keyword evidence="3" id="KW-1185">Reference proteome</keyword>
<name>A0ABD1JVP5_9TELE</name>
<protein>
    <recommendedName>
        <fullName evidence="1">DH domain-containing protein</fullName>
    </recommendedName>
</protein>
<dbReference type="PROSITE" id="PS50010">
    <property type="entry name" value="DH_2"/>
    <property type="match status" value="1"/>
</dbReference>
<dbReference type="SMART" id="SM00325">
    <property type="entry name" value="RhoGEF"/>
    <property type="match status" value="1"/>
</dbReference>
<dbReference type="Gene3D" id="2.30.29.30">
    <property type="entry name" value="Pleckstrin-homology domain (PH domain)/Phosphotyrosine-binding domain (PTB)"/>
    <property type="match status" value="1"/>
</dbReference>